<sequence>MVLIQLSNSKFSEKVTFQHWVLSICTTFSRWRRLKHQSCFETCRQIGKSCYQDVKVFKTSGSNESYCIWPVVRTEEYEQYERFIGLQMFPTGDRHCPNFKCKVCNSNLLEGNYCTRMTKSSSEHGSITLYTVLRGLNTHWESIR</sequence>
<reference evidence="1" key="1">
    <citation type="submission" date="2022-04" db="EMBL/GenBank/DDBJ databases">
        <title>A functionally conserved STORR gene fusion in Papaver species that diverged 16.8 million years ago.</title>
        <authorList>
            <person name="Catania T."/>
        </authorList>
    </citation>
    <scope>NUCLEOTIDE SEQUENCE</scope>
    <source>
        <strain evidence="1">S-188037</strain>
    </source>
</reference>
<evidence type="ECO:0000313" key="2">
    <source>
        <dbReference type="Proteomes" id="UP001202328"/>
    </source>
</evidence>
<name>A0AAD4TDS2_9MAGN</name>
<proteinExistence type="predicted"/>
<evidence type="ECO:0000313" key="1">
    <source>
        <dbReference type="EMBL" id="KAI3952193.1"/>
    </source>
</evidence>
<dbReference type="AlphaFoldDB" id="A0AAD4TDS2"/>
<organism evidence="1 2">
    <name type="scientific">Papaver atlanticum</name>
    <dbReference type="NCBI Taxonomy" id="357466"/>
    <lineage>
        <taxon>Eukaryota</taxon>
        <taxon>Viridiplantae</taxon>
        <taxon>Streptophyta</taxon>
        <taxon>Embryophyta</taxon>
        <taxon>Tracheophyta</taxon>
        <taxon>Spermatophyta</taxon>
        <taxon>Magnoliopsida</taxon>
        <taxon>Ranunculales</taxon>
        <taxon>Papaveraceae</taxon>
        <taxon>Papaveroideae</taxon>
        <taxon>Papaver</taxon>
    </lineage>
</organism>
<comment type="caution">
    <text evidence="1">The sequence shown here is derived from an EMBL/GenBank/DDBJ whole genome shotgun (WGS) entry which is preliminary data.</text>
</comment>
<gene>
    <name evidence="1" type="ORF">MKW98_005888</name>
</gene>
<dbReference type="EMBL" id="JAJJMB010002292">
    <property type="protein sequence ID" value="KAI3952193.1"/>
    <property type="molecule type" value="Genomic_DNA"/>
</dbReference>
<accession>A0AAD4TDS2</accession>
<protein>
    <submittedName>
        <fullName evidence="1">Uncharacterized protein</fullName>
    </submittedName>
</protein>
<keyword evidence="2" id="KW-1185">Reference proteome</keyword>
<dbReference type="Proteomes" id="UP001202328">
    <property type="component" value="Unassembled WGS sequence"/>
</dbReference>